<dbReference type="InterPro" id="IPR029499">
    <property type="entry name" value="PduO-typ"/>
</dbReference>
<evidence type="ECO:0000256" key="14">
    <source>
        <dbReference type="ARBA" id="ARBA00048692"/>
    </source>
</evidence>
<name>A0A239IS94_EKHLU</name>
<dbReference type="Gene3D" id="1.20.1200.10">
    <property type="entry name" value="Cobalamin adenosyltransferase-like"/>
    <property type="match status" value="1"/>
</dbReference>
<proteinExistence type="inferred from homology"/>
<dbReference type="OrthoDB" id="9778896at2"/>
<keyword evidence="7 15" id="KW-0808">Transferase</keyword>
<protein>
    <recommendedName>
        <fullName evidence="5 15">Corrinoid adenosyltransferase</fullName>
        <ecNumber evidence="4 15">2.5.1.17</ecNumber>
    </recommendedName>
    <alternativeName>
        <fullName evidence="10 15">Cob(II)alamin adenosyltransferase</fullName>
    </alternativeName>
    <alternativeName>
        <fullName evidence="12 15">Cob(II)yrinic acid a,c-diamide adenosyltransferase</fullName>
    </alternativeName>
    <alternativeName>
        <fullName evidence="11 15">Cobinamide/cobalamin adenosyltransferase</fullName>
    </alternativeName>
</protein>
<evidence type="ECO:0000256" key="9">
    <source>
        <dbReference type="ARBA" id="ARBA00022840"/>
    </source>
</evidence>
<comment type="catalytic activity">
    <reaction evidence="13 15">
        <text>2 cob(II)yrinate a,c diamide + reduced [electron-transfer flavoprotein] + 2 ATP = 2 adenosylcob(III)yrinate a,c-diamide + 2 triphosphate + oxidized [electron-transfer flavoprotein] + 3 H(+)</text>
        <dbReference type="Rhea" id="RHEA:11528"/>
        <dbReference type="Rhea" id="RHEA-COMP:10685"/>
        <dbReference type="Rhea" id="RHEA-COMP:10686"/>
        <dbReference type="ChEBI" id="CHEBI:15378"/>
        <dbReference type="ChEBI" id="CHEBI:18036"/>
        <dbReference type="ChEBI" id="CHEBI:30616"/>
        <dbReference type="ChEBI" id="CHEBI:57692"/>
        <dbReference type="ChEBI" id="CHEBI:58307"/>
        <dbReference type="ChEBI" id="CHEBI:58503"/>
        <dbReference type="ChEBI" id="CHEBI:58537"/>
        <dbReference type="EC" id="2.5.1.17"/>
    </reaction>
</comment>
<dbReference type="NCBIfam" id="TIGR00636">
    <property type="entry name" value="PduO_Nterm"/>
    <property type="match status" value="1"/>
</dbReference>
<comment type="similarity">
    <text evidence="3 15">Belongs to the Cob(I)alamin adenosyltransferase family.</text>
</comment>
<evidence type="ECO:0000256" key="5">
    <source>
        <dbReference type="ARBA" id="ARBA00020963"/>
    </source>
</evidence>
<dbReference type="UniPathway" id="UPA00148">
    <property type="reaction ID" value="UER00233"/>
</dbReference>
<dbReference type="PANTHER" id="PTHR12213">
    <property type="entry name" value="CORRINOID ADENOSYLTRANSFERASE"/>
    <property type="match status" value="1"/>
</dbReference>
<evidence type="ECO:0000256" key="1">
    <source>
        <dbReference type="ARBA" id="ARBA00004496"/>
    </source>
</evidence>
<evidence type="ECO:0000313" key="17">
    <source>
        <dbReference type="EMBL" id="SNS96457.1"/>
    </source>
</evidence>
<dbReference type="GO" id="GO:0005524">
    <property type="term" value="F:ATP binding"/>
    <property type="evidence" value="ECO:0007669"/>
    <property type="project" value="UniProtKB-UniRule"/>
</dbReference>
<dbReference type="SUPFAM" id="SSF89028">
    <property type="entry name" value="Cobalamin adenosyltransferase-like"/>
    <property type="match status" value="1"/>
</dbReference>
<dbReference type="EC" id="2.5.1.17" evidence="4 15"/>
<dbReference type="GO" id="GO:0005737">
    <property type="term" value="C:cytoplasm"/>
    <property type="evidence" value="ECO:0007669"/>
    <property type="project" value="UniProtKB-SubCell"/>
</dbReference>
<dbReference type="FunFam" id="1.20.1200.10:FF:000003">
    <property type="entry name" value="ATP:cob(I)alamin adenosyltransferase"/>
    <property type="match status" value="1"/>
</dbReference>
<dbReference type="InterPro" id="IPR036451">
    <property type="entry name" value="CblAdoTrfase-like_sf"/>
</dbReference>
<keyword evidence="15" id="KW-0169">Cobalamin biosynthesis</keyword>
<evidence type="ECO:0000256" key="2">
    <source>
        <dbReference type="ARBA" id="ARBA00005121"/>
    </source>
</evidence>
<evidence type="ECO:0000256" key="12">
    <source>
        <dbReference type="ARBA" id="ARBA00033354"/>
    </source>
</evidence>
<organism evidence="17 18">
    <name type="scientific">Ekhidna lutea</name>
    <dbReference type="NCBI Taxonomy" id="447679"/>
    <lineage>
        <taxon>Bacteria</taxon>
        <taxon>Pseudomonadati</taxon>
        <taxon>Bacteroidota</taxon>
        <taxon>Cytophagia</taxon>
        <taxon>Cytophagales</taxon>
        <taxon>Reichenbachiellaceae</taxon>
        <taxon>Ekhidna</taxon>
    </lineage>
</organism>
<dbReference type="RefSeq" id="WP_089356539.1">
    <property type="nucleotide sequence ID" value="NZ_FZPD01000003.1"/>
</dbReference>
<comment type="subcellular location">
    <subcellularLocation>
        <location evidence="1">Cytoplasm</location>
    </subcellularLocation>
</comment>
<dbReference type="PANTHER" id="PTHR12213:SF0">
    <property type="entry name" value="CORRINOID ADENOSYLTRANSFERASE MMAB"/>
    <property type="match status" value="1"/>
</dbReference>
<keyword evidence="18" id="KW-1185">Reference proteome</keyword>
<dbReference type="AlphaFoldDB" id="A0A239IS94"/>
<keyword evidence="8 15" id="KW-0547">Nucleotide-binding</keyword>
<accession>A0A239IS94</accession>
<dbReference type="EMBL" id="FZPD01000003">
    <property type="protein sequence ID" value="SNS96457.1"/>
    <property type="molecule type" value="Genomic_DNA"/>
</dbReference>
<evidence type="ECO:0000256" key="3">
    <source>
        <dbReference type="ARBA" id="ARBA00007487"/>
    </source>
</evidence>
<evidence type="ECO:0000256" key="6">
    <source>
        <dbReference type="ARBA" id="ARBA00022490"/>
    </source>
</evidence>
<evidence type="ECO:0000256" key="8">
    <source>
        <dbReference type="ARBA" id="ARBA00022741"/>
    </source>
</evidence>
<keyword evidence="9 15" id="KW-0067">ATP-binding</keyword>
<gene>
    <name evidence="17" type="ORF">SAMN05421640_1802</name>
</gene>
<keyword evidence="6" id="KW-0963">Cytoplasm</keyword>
<dbReference type="GO" id="GO:0008817">
    <property type="term" value="F:corrinoid adenosyltransferase activity"/>
    <property type="evidence" value="ECO:0007669"/>
    <property type="project" value="UniProtKB-UniRule"/>
</dbReference>
<evidence type="ECO:0000259" key="16">
    <source>
        <dbReference type="Pfam" id="PF01923"/>
    </source>
</evidence>
<sequence>MSAKLYTKTGDKGQTSLLGGKKVSKADFRIEAYGNVDELNSFIGHLKDHDEVENRLKQQLYWIQEHLFSIGSILATEADFKGFELPQITKTEVQQLEVWIDKFDSEVPPLKTFILPGGHPAVSLAHICRTVCRRTERSIISLANHEPIDESILQFMNRLSDYLFIFARAIGHILGVQEVPWSPKSD</sequence>
<evidence type="ECO:0000313" key="18">
    <source>
        <dbReference type="Proteomes" id="UP000198393"/>
    </source>
</evidence>
<feature type="domain" description="Cobalamin adenosyltransferase-like" evidence="16">
    <location>
        <begin position="5"/>
        <end position="169"/>
    </location>
</feature>
<evidence type="ECO:0000256" key="4">
    <source>
        <dbReference type="ARBA" id="ARBA00012454"/>
    </source>
</evidence>
<dbReference type="InterPro" id="IPR016030">
    <property type="entry name" value="CblAdoTrfase-like"/>
</dbReference>
<evidence type="ECO:0000256" key="11">
    <source>
        <dbReference type="ARBA" id="ARBA00033334"/>
    </source>
</evidence>
<comment type="catalytic activity">
    <reaction evidence="14 15">
        <text>2 cob(II)alamin + reduced [electron-transfer flavoprotein] + 2 ATP = 2 adenosylcob(III)alamin + 2 triphosphate + oxidized [electron-transfer flavoprotein] + 3 H(+)</text>
        <dbReference type="Rhea" id="RHEA:28671"/>
        <dbReference type="Rhea" id="RHEA-COMP:10685"/>
        <dbReference type="Rhea" id="RHEA-COMP:10686"/>
        <dbReference type="ChEBI" id="CHEBI:15378"/>
        <dbReference type="ChEBI" id="CHEBI:16304"/>
        <dbReference type="ChEBI" id="CHEBI:18036"/>
        <dbReference type="ChEBI" id="CHEBI:18408"/>
        <dbReference type="ChEBI" id="CHEBI:30616"/>
        <dbReference type="ChEBI" id="CHEBI:57692"/>
        <dbReference type="ChEBI" id="CHEBI:58307"/>
        <dbReference type="EC" id="2.5.1.17"/>
    </reaction>
</comment>
<dbReference type="GO" id="GO:0009236">
    <property type="term" value="P:cobalamin biosynthetic process"/>
    <property type="evidence" value="ECO:0007669"/>
    <property type="project" value="UniProtKB-UniRule"/>
</dbReference>
<evidence type="ECO:0000256" key="10">
    <source>
        <dbReference type="ARBA" id="ARBA00031529"/>
    </source>
</evidence>
<evidence type="ECO:0000256" key="15">
    <source>
        <dbReference type="RuleBase" id="RU366026"/>
    </source>
</evidence>
<evidence type="ECO:0000256" key="7">
    <source>
        <dbReference type="ARBA" id="ARBA00022679"/>
    </source>
</evidence>
<comment type="pathway">
    <text evidence="2 15">Cofactor biosynthesis; adenosylcobalamin biosynthesis; adenosylcobalamin from cob(II)yrinate a,c-diamide: step 2/7.</text>
</comment>
<evidence type="ECO:0000256" key="13">
    <source>
        <dbReference type="ARBA" id="ARBA00048555"/>
    </source>
</evidence>
<dbReference type="Pfam" id="PF01923">
    <property type="entry name" value="Cob_adeno_trans"/>
    <property type="match status" value="1"/>
</dbReference>
<dbReference type="Proteomes" id="UP000198393">
    <property type="component" value="Unassembled WGS sequence"/>
</dbReference>
<reference evidence="17 18" key="1">
    <citation type="submission" date="2017-06" db="EMBL/GenBank/DDBJ databases">
        <authorList>
            <person name="Kim H.J."/>
            <person name="Triplett B.A."/>
        </authorList>
    </citation>
    <scope>NUCLEOTIDE SEQUENCE [LARGE SCALE GENOMIC DNA]</scope>
    <source>
        <strain evidence="17 18">DSM 19307</strain>
    </source>
</reference>